<organism evidence="1 2">
    <name type="scientific">Ditylenchus dipsaci</name>
    <dbReference type="NCBI Taxonomy" id="166011"/>
    <lineage>
        <taxon>Eukaryota</taxon>
        <taxon>Metazoa</taxon>
        <taxon>Ecdysozoa</taxon>
        <taxon>Nematoda</taxon>
        <taxon>Chromadorea</taxon>
        <taxon>Rhabditida</taxon>
        <taxon>Tylenchina</taxon>
        <taxon>Tylenchomorpha</taxon>
        <taxon>Sphaerularioidea</taxon>
        <taxon>Anguinidae</taxon>
        <taxon>Anguininae</taxon>
        <taxon>Ditylenchus</taxon>
    </lineage>
</organism>
<dbReference type="Proteomes" id="UP000887574">
    <property type="component" value="Unplaced"/>
</dbReference>
<dbReference type="AlphaFoldDB" id="A0A915D2I4"/>
<keyword evidence="1" id="KW-1185">Reference proteome</keyword>
<sequence length="160" mass="18912">MYSYLITRKTNVMAHVPENSFRNNMHRSTYTCLRHAEKILNCLLIYSIAQAPDVVWNGPFTAKLRELYNNWIMNEDRMEWTAKGNRLPASMKVLLEWIFLAWESLPKEIIAKSSHPLLERRRASARRSAYARAWLDVERYKKEELNAEQDEENGYLSDNS</sequence>
<evidence type="ECO:0000313" key="1">
    <source>
        <dbReference type="Proteomes" id="UP000887574"/>
    </source>
</evidence>
<dbReference type="WBParaSite" id="jg14747">
    <property type="protein sequence ID" value="jg14747"/>
    <property type="gene ID" value="jg14747"/>
</dbReference>
<accession>A0A915D2I4</accession>
<reference evidence="2" key="1">
    <citation type="submission" date="2022-11" db="UniProtKB">
        <authorList>
            <consortium name="WormBaseParasite"/>
        </authorList>
    </citation>
    <scope>IDENTIFICATION</scope>
</reference>
<proteinExistence type="predicted"/>
<evidence type="ECO:0000313" key="2">
    <source>
        <dbReference type="WBParaSite" id="jg14747"/>
    </source>
</evidence>
<name>A0A915D2I4_9BILA</name>
<protein>
    <submittedName>
        <fullName evidence="2">Transposase</fullName>
    </submittedName>
</protein>